<gene>
    <name evidence="1" type="ORF">BJ981_003769</name>
</gene>
<name>A0A7W8Z661_9ACTN</name>
<dbReference type="EMBL" id="JACHBR010000001">
    <property type="protein sequence ID" value="MBB5628070.1"/>
    <property type="molecule type" value="Genomic_DNA"/>
</dbReference>
<dbReference type="Proteomes" id="UP000588112">
    <property type="component" value="Unassembled WGS sequence"/>
</dbReference>
<keyword evidence="2" id="KW-1185">Reference proteome</keyword>
<evidence type="ECO:0000313" key="1">
    <source>
        <dbReference type="EMBL" id="MBB5628070.1"/>
    </source>
</evidence>
<dbReference type="SUPFAM" id="SSF55486">
    <property type="entry name" value="Metalloproteases ('zincins'), catalytic domain"/>
    <property type="match status" value="1"/>
</dbReference>
<dbReference type="AlphaFoldDB" id="A0A7W8Z661"/>
<reference evidence="1 2" key="1">
    <citation type="submission" date="2020-08" db="EMBL/GenBank/DDBJ databases">
        <title>Sequencing the genomes of 1000 actinobacteria strains.</title>
        <authorList>
            <person name="Klenk H.-P."/>
        </authorList>
    </citation>
    <scope>NUCLEOTIDE SEQUENCE [LARGE SCALE GENOMIC DNA]</scope>
    <source>
        <strain evidence="1 2">DSM 45790</strain>
    </source>
</reference>
<dbReference type="RefSeq" id="WP_184612637.1">
    <property type="nucleotide sequence ID" value="NZ_BOOS01000015.1"/>
</dbReference>
<protein>
    <recommendedName>
        <fullName evidence="3">Peptidase M10 metallopeptidase domain-containing protein</fullName>
    </recommendedName>
</protein>
<sequence length="68" mass="7688">MIAMDYSRPPLCRVGRHERRYAPTTFARDAAVTHELGHVLESGHNQWSGDVMDEYLGFREDIGGENPA</sequence>
<proteinExistence type="predicted"/>
<accession>A0A7W8Z661</accession>
<comment type="caution">
    <text evidence="1">The sequence shown here is derived from an EMBL/GenBank/DDBJ whole genome shotgun (WGS) entry which is preliminary data.</text>
</comment>
<organism evidence="1 2">
    <name type="scientific">Sphaerisporangium krabiense</name>
    <dbReference type="NCBI Taxonomy" id="763782"/>
    <lineage>
        <taxon>Bacteria</taxon>
        <taxon>Bacillati</taxon>
        <taxon>Actinomycetota</taxon>
        <taxon>Actinomycetes</taxon>
        <taxon>Streptosporangiales</taxon>
        <taxon>Streptosporangiaceae</taxon>
        <taxon>Sphaerisporangium</taxon>
    </lineage>
</organism>
<evidence type="ECO:0000313" key="2">
    <source>
        <dbReference type="Proteomes" id="UP000588112"/>
    </source>
</evidence>
<evidence type="ECO:0008006" key="3">
    <source>
        <dbReference type="Google" id="ProtNLM"/>
    </source>
</evidence>